<dbReference type="GO" id="GO:0032259">
    <property type="term" value="P:methylation"/>
    <property type="evidence" value="ECO:0007669"/>
    <property type="project" value="UniProtKB-KW"/>
</dbReference>
<evidence type="ECO:0000256" key="1">
    <source>
        <dbReference type="ARBA" id="ARBA00007494"/>
    </source>
</evidence>
<dbReference type="Gene3D" id="3.40.50.150">
    <property type="entry name" value="Vaccinia Virus protein VP39"/>
    <property type="match status" value="1"/>
</dbReference>
<evidence type="ECO:0000256" key="2">
    <source>
        <dbReference type="ARBA" id="ARBA00022603"/>
    </source>
</evidence>
<feature type="region of interest" description="Disordered" evidence="7">
    <location>
        <begin position="1"/>
        <end position="138"/>
    </location>
</feature>
<comment type="similarity">
    <text evidence="1 6">Belongs to the class I-like SAM-binding methyltransferase superfamily. RsmB/NOP family.</text>
</comment>
<feature type="compositionally biased region" description="Basic and acidic residues" evidence="7">
    <location>
        <begin position="122"/>
        <end position="138"/>
    </location>
</feature>
<dbReference type="Pfam" id="PF01189">
    <property type="entry name" value="Methyltr_RsmB-F"/>
    <property type="match status" value="1"/>
</dbReference>
<dbReference type="CDD" id="cd02440">
    <property type="entry name" value="AdoMet_MTases"/>
    <property type="match status" value="1"/>
</dbReference>
<keyword evidence="2 6" id="KW-0489">Methyltransferase</keyword>
<name>A0ABT4LKW2_9PROT</name>
<evidence type="ECO:0000256" key="7">
    <source>
        <dbReference type="SAM" id="MobiDB-lite"/>
    </source>
</evidence>
<evidence type="ECO:0000313" key="10">
    <source>
        <dbReference type="Proteomes" id="UP001069802"/>
    </source>
</evidence>
<feature type="domain" description="SAM-dependent MTase RsmB/NOP-type" evidence="8">
    <location>
        <begin position="297"/>
        <end position="577"/>
    </location>
</feature>
<comment type="caution">
    <text evidence="9">The sequence shown here is derived from an EMBL/GenBank/DDBJ whole genome shotgun (WGS) entry which is preliminary data.</text>
</comment>
<feature type="compositionally biased region" description="Basic and acidic residues" evidence="7">
    <location>
        <begin position="47"/>
        <end position="64"/>
    </location>
</feature>
<keyword evidence="5 6" id="KW-0694">RNA-binding</keyword>
<dbReference type="PROSITE" id="PS51686">
    <property type="entry name" value="SAM_MT_RSMB_NOP"/>
    <property type="match status" value="1"/>
</dbReference>
<feature type="binding site" evidence="6">
    <location>
        <position position="458"/>
    </location>
    <ligand>
        <name>S-adenosyl-L-methionine</name>
        <dbReference type="ChEBI" id="CHEBI:59789"/>
    </ligand>
</feature>
<feature type="active site" description="Nucleophile" evidence="6">
    <location>
        <position position="511"/>
    </location>
</feature>
<evidence type="ECO:0000256" key="4">
    <source>
        <dbReference type="ARBA" id="ARBA00022691"/>
    </source>
</evidence>
<sequence>MADRSDPKKSGKVLSGPEKQQARKERFTASRAPKEDAPSSKRPVGRSTDRSADRSGDRFEERSGGRSGSSASDRPHGRSRDQKPGYQKPSYQKTDSDKNRTVKPDRSVRQTPVLETRASALKVEDERPKSGARPGRDFQRVDLPLGRLLFHVHQILENASATNSPIDRELASHFANIKGRLTDRDHSRIRDMVWGVIRRYRRLLWWLEIKGQTKQLRKLLLADLALTYNKSVADITALCRGGGGYLARLTDSEARVLSSMEGKNLAEETMPEGAMNECPPWAESGLRAVFGERFGEEAAALNGSAPLDLRVNPFKGNREDLLPRLEKAGCKAEAIDWLPHGIRVLNDPKKAHLPFYERGEIEIQDAGSQVLSVLVAVEPGQRVIDFCAGAGGKTLALAADMDNRGQLVAADVHSKRLARAAQRLKRAGVFNAERKILESERDPWVKKNKGKFDRVLVDAPCSGTGAWRRSPDSKWRRDEEDLAELVALQESILTSAARLVKPGGRLVYATCSLLPDENEEQVEKFLRSRPDFKLLPVAEIWKERMPREMPEHIGDMLRLSPARDETDGFFAAVLVREDAAPIAVPAQEEDKSVN</sequence>
<evidence type="ECO:0000256" key="5">
    <source>
        <dbReference type="ARBA" id="ARBA00022884"/>
    </source>
</evidence>
<dbReference type="InterPro" id="IPR049560">
    <property type="entry name" value="MeTrfase_RsmB-F_NOP2_cat"/>
</dbReference>
<dbReference type="Gene3D" id="3.30.70.1170">
    <property type="entry name" value="Sun protein, domain 3"/>
    <property type="match status" value="1"/>
</dbReference>
<protein>
    <submittedName>
        <fullName evidence="9">RsmB/NOP family class I SAM-dependent RNA methyltransferase</fullName>
    </submittedName>
</protein>
<feature type="compositionally biased region" description="Basic and acidic residues" evidence="7">
    <location>
        <begin position="73"/>
        <end position="83"/>
    </location>
</feature>
<keyword evidence="3 6" id="KW-0808">Transferase</keyword>
<evidence type="ECO:0000256" key="3">
    <source>
        <dbReference type="ARBA" id="ARBA00022679"/>
    </source>
</evidence>
<keyword evidence="4 6" id="KW-0949">S-adenosyl-L-methionine</keyword>
<dbReference type="SUPFAM" id="SSF53335">
    <property type="entry name" value="S-adenosyl-L-methionine-dependent methyltransferases"/>
    <property type="match status" value="1"/>
</dbReference>
<dbReference type="RefSeq" id="WP_269423897.1">
    <property type="nucleotide sequence ID" value="NZ_JAPWGY010000004.1"/>
</dbReference>
<dbReference type="InterPro" id="IPR029063">
    <property type="entry name" value="SAM-dependent_MTases_sf"/>
</dbReference>
<dbReference type="PROSITE" id="PS01153">
    <property type="entry name" value="NOL1_NOP2_SUN"/>
    <property type="match status" value="1"/>
</dbReference>
<gene>
    <name evidence="9" type="ORF">O4H49_13170</name>
</gene>
<dbReference type="InterPro" id="IPR054728">
    <property type="entry name" value="RsmB-like_ferredoxin"/>
</dbReference>
<evidence type="ECO:0000256" key="6">
    <source>
        <dbReference type="PROSITE-ProRule" id="PRU01023"/>
    </source>
</evidence>
<feature type="compositionally biased region" description="Basic and acidic residues" evidence="7">
    <location>
        <begin position="20"/>
        <end position="39"/>
    </location>
</feature>
<dbReference type="InterPro" id="IPR023267">
    <property type="entry name" value="RCMT"/>
</dbReference>
<dbReference type="InterPro" id="IPR018314">
    <property type="entry name" value="RsmB/NOL1/NOP2-like_CS"/>
</dbReference>
<dbReference type="InterPro" id="IPR001678">
    <property type="entry name" value="MeTrfase_RsmB-F_NOP2_dom"/>
</dbReference>
<feature type="compositionally biased region" description="Basic and acidic residues" evidence="7">
    <location>
        <begin position="94"/>
        <end position="108"/>
    </location>
</feature>
<dbReference type="Proteomes" id="UP001069802">
    <property type="component" value="Unassembled WGS sequence"/>
</dbReference>
<dbReference type="EMBL" id="JAPWGY010000004">
    <property type="protein sequence ID" value="MCZ4281735.1"/>
    <property type="molecule type" value="Genomic_DNA"/>
</dbReference>
<organism evidence="9 10">
    <name type="scientific">Kiloniella laminariae</name>
    <dbReference type="NCBI Taxonomy" id="454162"/>
    <lineage>
        <taxon>Bacteria</taxon>
        <taxon>Pseudomonadati</taxon>
        <taxon>Pseudomonadota</taxon>
        <taxon>Alphaproteobacteria</taxon>
        <taxon>Rhodospirillales</taxon>
        <taxon>Kiloniellaceae</taxon>
        <taxon>Kiloniella</taxon>
    </lineage>
</organism>
<dbReference type="PANTHER" id="PTHR22807:SF53">
    <property type="entry name" value="RIBOSOMAL RNA SMALL SUBUNIT METHYLTRANSFERASE B-RELATED"/>
    <property type="match status" value="1"/>
</dbReference>
<dbReference type="PANTHER" id="PTHR22807">
    <property type="entry name" value="NOP2 YEAST -RELATED NOL1/NOP2/FMU SUN DOMAIN-CONTAINING"/>
    <property type="match status" value="1"/>
</dbReference>
<feature type="binding site" evidence="6">
    <location>
        <position position="411"/>
    </location>
    <ligand>
        <name>S-adenosyl-L-methionine</name>
        <dbReference type="ChEBI" id="CHEBI:59789"/>
    </ligand>
</feature>
<proteinExistence type="inferred from homology"/>
<comment type="caution">
    <text evidence="6">Lacks conserved residue(s) required for the propagation of feature annotation.</text>
</comment>
<dbReference type="GO" id="GO:0008168">
    <property type="term" value="F:methyltransferase activity"/>
    <property type="evidence" value="ECO:0007669"/>
    <property type="project" value="UniProtKB-KW"/>
</dbReference>
<dbReference type="PRINTS" id="PR02008">
    <property type="entry name" value="RCMTFAMILY"/>
</dbReference>
<evidence type="ECO:0000313" key="9">
    <source>
        <dbReference type="EMBL" id="MCZ4281735.1"/>
    </source>
</evidence>
<accession>A0ABT4LKW2</accession>
<reference evidence="9" key="1">
    <citation type="submission" date="2022-12" db="EMBL/GenBank/DDBJ databases">
        <title>Bacterial isolates from different developmental stages of Nematostella vectensis.</title>
        <authorList>
            <person name="Fraune S."/>
        </authorList>
    </citation>
    <scope>NUCLEOTIDE SEQUENCE</scope>
    <source>
        <strain evidence="9">G21630-S1</strain>
    </source>
</reference>
<evidence type="ECO:0000259" key="8">
    <source>
        <dbReference type="PROSITE" id="PS51686"/>
    </source>
</evidence>
<dbReference type="Pfam" id="PF22458">
    <property type="entry name" value="RsmF-B_ferredox"/>
    <property type="match status" value="1"/>
</dbReference>
<keyword evidence="10" id="KW-1185">Reference proteome</keyword>